<dbReference type="PANTHER" id="PTHR24189">
    <property type="entry name" value="MYOTROPHIN"/>
    <property type="match status" value="1"/>
</dbReference>
<evidence type="ECO:0000313" key="4">
    <source>
        <dbReference type="EMBL" id="KAK3326030.1"/>
    </source>
</evidence>
<evidence type="ECO:0000313" key="5">
    <source>
        <dbReference type="Proteomes" id="UP001283341"/>
    </source>
</evidence>
<evidence type="ECO:0000256" key="1">
    <source>
        <dbReference type="ARBA" id="ARBA00022737"/>
    </source>
</evidence>
<dbReference type="AlphaFoldDB" id="A0AAE0MBF3"/>
<proteinExistence type="predicted"/>
<reference evidence="4" key="2">
    <citation type="submission" date="2023-06" db="EMBL/GenBank/DDBJ databases">
        <authorList>
            <consortium name="Lawrence Berkeley National Laboratory"/>
            <person name="Haridas S."/>
            <person name="Hensen N."/>
            <person name="Bonometti L."/>
            <person name="Westerberg I."/>
            <person name="Brannstrom I.O."/>
            <person name="Guillou S."/>
            <person name="Cros-Aarteil S."/>
            <person name="Calhoun S."/>
            <person name="Kuo A."/>
            <person name="Mondo S."/>
            <person name="Pangilinan J."/>
            <person name="Riley R."/>
            <person name="Labutti K."/>
            <person name="Andreopoulos B."/>
            <person name="Lipzen A."/>
            <person name="Chen C."/>
            <person name="Yanf M."/>
            <person name="Daum C."/>
            <person name="Ng V."/>
            <person name="Clum A."/>
            <person name="Steindorff A."/>
            <person name="Ohm R."/>
            <person name="Martin F."/>
            <person name="Silar P."/>
            <person name="Natvig D."/>
            <person name="Lalanne C."/>
            <person name="Gautier V."/>
            <person name="Ament-Velasquez S.L."/>
            <person name="Kruys A."/>
            <person name="Hutchinson M.I."/>
            <person name="Powell A.J."/>
            <person name="Barry K."/>
            <person name="Miller A.N."/>
            <person name="Grigoriev I.V."/>
            <person name="Debuchy R."/>
            <person name="Gladieux P."/>
            <person name="Thoren M.H."/>
            <person name="Johannesson H."/>
        </authorList>
    </citation>
    <scope>NUCLEOTIDE SEQUENCE</scope>
    <source>
        <strain evidence="4">CBS 118394</strain>
    </source>
</reference>
<dbReference type="InterPro" id="IPR050745">
    <property type="entry name" value="Multifunctional_regulatory"/>
</dbReference>
<name>A0AAE0MBF3_9PEZI</name>
<reference evidence="4" key="1">
    <citation type="journal article" date="2023" name="Mol. Phylogenet. Evol.">
        <title>Genome-scale phylogeny and comparative genomics of the fungal order Sordariales.</title>
        <authorList>
            <person name="Hensen N."/>
            <person name="Bonometti L."/>
            <person name="Westerberg I."/>
            <person name="Brannstrom I.O."/>
            <person name="Guillou S."/>
            <person name="Cros-Aarteil S."/>
            <person name="Calhoun S."/>
            <person name="Haridas S."/>
            <person name="Kuo A."/>
            <person name="Mondo S."/>
            <person name="Pangilinan J."/>
            <person name="Riley R."/>
            <person name="LaButti K."/>
            <person name="Andreopoulos B."/>
            <person name="Lipzen A."/>
            <person name="Chen C."/>
            <person name="Yan M."/>
            <person name="Daum C."/>
            <person name="Ng V."/>
            <person name="Clum A."/>
            <person name="Steindorff A."/>
            <person name="Ohm R.A."/>
            <person name="Martin F."/>
            <person name="Silar P."/>
            <person name="Natvig D.O."/>
            <person name="Lalanne C."/>
            <person name="Gautier V."/>
            <person name="Ament-Velasquez S.L."/>
            <person name="Kruys A."/>
            <person name="Hutchinson M.I."/>
            <person name="Powell A.J."/>
            <person name="Barry K."/>
            <person name="Miller A.N."/>
            <person name="Grigoriev I.V."/>
            <person name="Debuchy R."/>
            <person name="Gladieux P."/>
            <person name="Hiltunen Thoren M."/>
            <person name="Johannesson H."/>
        </authorList>
    </citation>
    <scope>NUCLEOTIDE SEQUENCE</scope>
    <source>
        <strain evidence="4">CBS 118394</strain>
    </source>
</reference>
<evidence type="ECO:0000256" key="3">
    <source>
        <dbReference type="SAM" id="MobiDB-lite"/>
    </source>
</evidence>
<organism evidence="4 5">
    <name type="scientific">Apodospora peruviana</name>
    <dbReference type="NCBI Taxonomy" id="516989"/>
    <lineage>
        <taxon>Eukaryota</taxon>
        <taxon>Fungi</taxon>
        <taxon>Dikarya</taxon>
        <taxon>Ascomycota</taxon>
        <taxon>Pezizomycotina</taxon>
        <taxon>Sordariomycetes</taxon>
        <taxon>Sordariomycetidae</taxon>
        <taxon>Sordariales</taxon>
        <taxon>Lasiosphaeriaceae</taxon>
        <taxon>Apodospora</taxon>
    </lineage>
</organism>
<accession>A0AAE0MBF3</accession>
<keyword evidence="1" id="KW-0677">Repeat</keyword>
<dbReference type="EMBL" id="JAUEDM010000002">
    <property type="protein sequence ID" value="KAK3326030.1"/>
    <property type="molecule type" value="Genomic_DNA"/>
</dbReference>
<sequence>MPCRPVSWFVSSPHRRRFASLRTPWEAIMDYDAQEAKRLLQVRRELLDDEANSSCFGCLPFCSGFSAEFAYEEVNHVLGNVVDTDGPVGVVRALLALGADVNFERRPSTGFWSVITRSQQAPRRSGILVRAVIRCRPETVRILARQADQETLESALRQALSRRDLAVMKALFDHGGPAIPSPLLLDAALGKAQSLMGDKDTQTVREVIAICLKSGSDGPSTILLSTDGVVRAVRARHTQLLDTILRYRRPTGEHETMALVEAVRTEQTDILSILLRHQQSARSLTRAISQALKINNHQVRFDIIQLLVKGGAQEGCTADAFACIVQSMIAADEHPESQFKGSVKTDMQLFHLLLDEGMADVDYRDAQALQLAVQAFRPDLVSDIVARQPSANSLGLAIPWAMQIPNEQGKYAMMKLLLRYQLNEDAVGQALVETFKTGPRNKNLIKLLLTRASVNYKDGEVFIYTIRRNFRSDLLHLLLEQGTSYKALFTAVREALNAPKAPRRVMFGALINRMEVDHLNTALKHVILEEQTDLCLVGALLDAGAHPTYEDGVCIRNAAYRLHYNALRLLSEHLTPAGSQNKAEIFTQALALVVNRGVQWIAHEHVELVKLLLRFGASSEAVSKAMVQAVDRLAGGTEAQTGLLDTLLGLLFDAGADVNHESGRAVGIAAGRGDTALVNRLLGHVSTSSATPVSKKRFSEVLGVPEKDLEMDDDNEEEDMEMKEMEAAGVSRGSRGVWPPPGRRIPETPDDVGAGLPRSFSDDWKQVRTHRGDVIGRVDLGELRRWQTQRST</sequence>
<gene>
    <name evidence="4" type="ORF">B0H66DRAFT_616849</name>
</gene>
<keyword evidence="5" id="KW-1185">Reference proteome</keyword>
<feature type="region of interest" description="Disordered" evidence="3">
    <location>
        <begin position="726"/>
        <end position="760"/>
    </location>
</feature>
<keyword evidence="2" id="KW-0040">ANK repeat</keyword>
<dbReference type="Proteomes" id="UP001283341">
    <property type="component" value="Unassembled WGS sequence"/>
</dbReference>
<dbReference type="Gene3D" id="1.25.40.20">
    <property type="entry name" value="Ankyrin repeat-containing domain"/>
    <property type="match status" value="2"/>
</dbReference>
<dbReference type="SUPFAM" id="SSF48403">
    <property type="entry name" value="Ankyrin repeat"/>
    <property type="match status" value="1"/>
</dbReference>
<protein>
    <submittedName>
        <fullName evidence="4">Uncharacterized protein</fullName>
    </submittedName>
</protein>
<dbReference type="InterPro" id="IPR036770">
    <property type="entry name" value="Ankyrin_rpt-contain_sf"/>
</dbReference>
<evidence type="ECO:0000256" key="2">
    <source>
        <dbReference type="ARBA" id="ARBA00023043"/>
    </source>
</evidence>
<comment type="caution">
    <text evidence="4">The sequence shown here is derived from an EMBL/GenBank/DDBJ whole genome shotgun (WGS) entry which is preliminary data.</text>
</comment>
<dbReference type="PANTHER" id="PTHR24189:SF50">
    <property type="entry name" value="ANKYRIN REPEAT AND SOCS BOX PROTEIN 2"/>
    <property type="match status" value="1"/>
</dbReference>